<gene>
    <name evidence="2" type="ORF">PCOR1329_LOCUS53911</name>
</gene>
<organism evidence="2 3">
    <name type="scientific">Prorocentrum cordatum</name>
    <dbReference type="NCBI Taxonomy" id="2364126"/>
    <lineage>
        <taxon>Eukaryota</taxon>
        <taxon>Sar</taxon>
        <taxon>Alveolata</taxon>
        <taxon>Dinophyceae</taxon>
        <taxon>Prorocentrales</taxon>
        <taxon>Prorocentraceae</taxon>
        <taxon>Prorocentrum</taxon>
    </lineage>
</organism>
<reference evidence="2" key="1">
    <citation type="submission" date="2023-10" db="EMBL/GenBank/DDBJ databases">
        <authorList>
            <person name="Chen Y."/>
            <person name="Shah S."/>
            <person name="Dougan E. K."/>
            <person name="Thang M."/>
            <person name="Chan C."/>
        </authorList>
    </citation>
    <scope>NUCLEOTIDE SEQUENCE [LARGE SCALE GENOMIC DNA]</scope>
</reference>
<dbReference type="EMBL" id="CAUYUJ010016578">
    <property type="protein sequence ID" value="CAK0866816.1"/>
    <property type="molecule type" value="Genomic_DNA"/>
</dbReference>
<protein>
    <submittedName>
        <fullName evidence="2">Uncharacterized protein</fullName>
    </submittedName>
</protein>
<feature type="region of interest" description="Disordered" evidence="1">
    <location>
        <begin position="1"/>
        <end position="30"/>
    </location>
</feature>
<feature type="non-terminal residue" evidence="2">
    <location>
        <position position="1"/>
    </location>
</feature>
<comment type="caution">
    <text evidence="2">The sequence shown here is derived from an EMBL/GenBank/DDBJ whole genome shotgun (WGS) entry which is preliminary data.</text>
</comment>
<feature type="non-terminal residue" evidence="2">
    <location>
        <position position="230"/>
    </location>
</feature>
<evidence type="ECO:0000256" key="1">
    <source>
        <dbReference type="SAM" id="MobiDB-lite"/>
    </source>
</evidence>
<accession>A0ABN9V4G3</accession>
<evidence type="ECO:0000313" key="2">
    <source>
        <dbReference type="EMBL" id="CAK0866816.1"/>
    </source>
</evidence>
<keyword evidence="3" id="KW-1185">Reference proteome</keyword>
<sequence length="230" mass="24051">DLRHAQVVGGRCEVGGPVIGPPAPKPPANNVSEQLQAVAAKLSQAAGVSAVPSCETPPQTPPPPTASPCGTGAVSEPSPANRSQLVDAVKKLEAALAAAPEGPGLEEARQHLQAQLDTKRKELGDMRPLGKRLDGAKAALERARVALLEQQFYERSLDVLGIQEERKSTHALSQSREVASFAVDLTLSAKDGNQIDAATGNTEALLTHRGARATACREARRDDSGQLSVQ</sequence>
<evidence type="ECO:0000313" key="3">
    <source>
        <dbReference type="Proteomes" id="UP001189429"/>
    </source>
</evidence>
<feature type="region of interest" description="Disordered" evidence="1">
    <location>
        <begin position="46"/>
        <end position="82"/>
    </location>
</feature>
<proteinExistence type="predicted"/>
<dbReference type="Proteomes" id="UP001189429">
    <property type="component" value="Unassembled WGS sequence"/>
</dbReference>
<name>A0ABN9V4G3_9DINO</name>